<feature type="compositionally biased region" description="Low complexity" evidence="4">
    <location>
        <begin position="399"/>
        <end position="410"/>
    </location>
</feature>
<dbReference type="InterPro" id="IPR018835">
    <property type="entry name" value="RNA-binding_domain_put"/>
</dbReference>
<evidence type="ECO:0000313" key="7">
    <source>
        <dbReference type="Proteomes" id="UP000249056"/>
    </source>
</evidence>
<proteinExistence type="predicted"/>
<dbReference type="CDD" id="cd12522">
    <property type="entry name" value="RRM4_MRN1"/>
    <property type="match status" value="1"/>
</dbReference>
<dbReference type="Gene3D" id="3.30.70.330">
    <property type="match status" value="2"/>
</dbReference>
<dbReference type="PROSITE" id="PS50102">
    <property type="entry name" value="RRM"/>
    <property type="match status" value="2"/>
</dbReference>
<dbReference type="PANTHER" id="PTHR14089">
    <property type="entry name" value="PRE-MRNA-SPLICING FACTOR RBM22"/>
    <property type="match status" value="1"/>
</dbReference>
<dbReference type="GO" id="GO:0000398">
    <property type="term" value="P:mRNA splicing, via spliceosome"/>
    <property type="evidence" value="ECO:0007669"/>
    <property type="project" value="TreeGrafter"/>
</dbReference>
<accession>A0A395IQ92</accession>
<dbReference type="InterPro" id="IPR039171">
    <property type="entry name" value="Cwc2/Slt11"/>
</dbReference>
<dbReference type="Pfam" id="PF10378">
    <property type="entry name" value="RRM"/>
    <property type="match status" value="1"/>
</dbReference>
<comment type="caution">
    <text evidence="6">The sequence shown here is derived from an EMBL/GenBank/DDBJ whole genome shotgun (WGS) entry which is preliminary data.</text>
</comment>
<dbReference type="GO" id="GO:0010494">
    <property type="term" value="C:cytoplasmic stress granule"/>
    <property type="evidence" value="ECO:0007669"/>
    <property type="project" value="TreeGrafter"/>
</dbReference>
<dbReference type="InterPro" id="IPR012677">
    <property type="entry name" value="Nucleotide-bd_a/b_plait_sf"/>
</dbReference>
<feature type="compositionally biased region" description="Low complexity" evidence="4">
    <location>
        <begin position="53"/>
        <end position="62"/>
    </location>
</feature>
<organism evidence="6 7">
    <name type="scientific">Monilinia fructigena</name>
    <dbReference type="NCBI Taxonomy" id="38457"/>
    <lineage>
        <taxon>Eukaryota</taxon>
        <taxon>Fungi</taxon>
        <taxon>Dikarya</taxon>
        <taxon>Ascomycota</taxon>
        <taxon>Pezizomycotina</taxon>
        <taxon>Leotiomycetes</taxon>
        <taxon>Helotiales</taxon>
        <taxon>Sclerotiniaceae</taxon>
        <taxon>Monilinia</taxon>
    </lineage>
</organism>
<dbReference type="PANTHER" id="PTHR14089:SF8">
    <property type="entry name" value="RNA-BINDING PROTEIN MRN1"/>
    <property type="match status" value="1"/>
</dbReference>
<dbReference type="Proteomes" id="UP000249056">
    <property type="component" value="Unassembled WGS sequence"/>
</dbReference>
<name>A0A395IQ92_9HELO</name>
<keyword evidence="2 3" id="KW-0694">RNA-binding</keyword>
<evidence type="ECO:0000313" key="6">
    <source>
        <dbReference type="EMBL" id="RAL60519.1"/>
    </source>
</evidence>
<feature type="compositionally biased region" description="Polar residues" evidence="4">
    <location>
        <begin position="423"/>
        <end position="448"/>
    </location>
</feature>
<feature type="compositionally biased region" description="Polar residues" evidence="4">
    <location>
        <begin position="63"/>
        <end position="116"/>
    </location>
</feature>
<dbReference type="SUPFAM" id="SSF54928">
    <property type="entry name" value="RNA-binding domain, RBD"/>
    <property type="match status" value="1"/>
</dbReference>
<feature type="region of interest" description="Disordered" evidence="4">
    <location>
        <begin position="521"/>
        <end position="547"/>
    </location>
</feature>
<dbReference type="GO" id="GO:0003729">
    <property type="term" value="F:mRNA binding"/>
    <property type="evidence" value="ECO:0007669"/>
    <property type="project" value="TreeGrafter"/>
</dbReference>
<feature type="domain" description="RRM" evidence="5">
    <location>
        <begin position="172"/>
        <end position="254"/>
    </location>
</feature>
<dbReference type="FunFam" id="3.30.70.330:FF:000064">
    <property type="entry name" value="Differentiation 1 negative regulator"/>
    <property type="match status" value="1"/>
</dbReference>
<evidence type="ECO:0000256" key="4">
    <source>
        <dbReference type="SAM" id="MobiDB-lite"/>
    </source>
</evidence>
<sequence length="634" mass="67449">MGQQGQNDMATPGTGFDMQFTPLLPSQLLLGSPFQPGTPSAFQSPQFQNYATFQQQQNQQPQSPTGPMSPQLYQNLVSPSTYGAPQYYNPQSPTGGFAQMNNGMQNLSMAPSSPVQMSPGLVSGTSRTVYLGNIPPETSAEEILGHVSLVGEKPSQVPTSVALAVQQSGASRNVYLGNLGEEVTEDELREDLGKFGPIDTVKIVREKAIGFVHFLSIGNAIKAVSQLPQEAKWQSPRRVYYGKDRCAYVSKTQQQNAAQYLGIAPGYAHVLNGADRDLISNALAQQSVAAAAVATTAGGINNLGNRTVYLAAIALAVSGGASRNVYVGNLDESWTEERLRQDFSEYGEIELVNTLREKSCAFVNFTNIANAIKAIEAIRGKEEYRRFKVNFGKDRCGNPPRQVQQSQSPRGDGLNSPPHSGGLQPSQNGSSPTGSVDPSSLNGSNGNFQQQQQQHGSTPSTILNAGSNNPLTMYLNQVSQQQQQQQQQQQNLDPYNVAALQQQQQQVLAAQQAALYGNGNMDDLNIQQSQPSGHGSSVSISNTNSFQSSGASTMNGLLAPARSSHSRAVSLPVFAQPDGNGNGEQGSSRGRGHQYQSSFSGGLGNGGFNSGYGLGIDGQGHGLNGWAEEEVAGN</sequence>
<dbReference type="InterPro" id="IPR035979">
    <property type="entry name" value="RBD_domain_sf"/>
</dbReference>
<gene>
    <name evidence="6" type="ORF">DID88_009715</name>
</gene>
<feature type="compositionally biased region" description="Polar residues" evidence="4">
    <location>
        <begin position="525"/>
        <end position="547"/>
    </location>
</feature>
<dbReference type="InterPro" id="IPR000504">
    <property type="entry name" value="RRM_dom"/>
</dbReference>
<evidence type="ECO:0000256" key="3">
    <source>
        <dbReference type="PROSITE-ProRule" id="PRU00176"/>
    </source>
</evidence>
<protein>
    <recommendedName>
        <fullName evidence="5">RRM domain-containing protein</fullName>
    </recommendedName>
</protein>
<evidence type="ECO:0000259" key="5">
    <source>
        <dbReference type="PROSITE" id="PS50102"/>
    </source>
</evidence>
<keyword evidence="1" id="KW-0677">Repeat</keyword>
<evidence type="ECO:0000256" key="2">
    <source>
        <dbReference type="ARBA" id="ARBA00022884"/>
    </source>
</evidence>
<dbReference type="FunFam" id="3.30.70.330:FF:000120">
    <property type="entry name" value="Negative regulator of differentiation 1"/>
    <property type="match status" value="1"/>
</dbReference>
<dbReference type="EMBL" id="QKRW01000039">
    <property type="protein sequence ID" value="RAL60519.1"/>
    <property type="molecule type" value="Genomic_DNA"/>
</dbReference>
<dbReference type="AlphaFoldDB" id="A0A395IQ92"/>
<keyword evidence="7" id="KW-1185">Reference proteome</keyword>
<dbReference type="OrthoDB" id="6407164at2759"/>
<feature type="compositionally biased region" description="Polar residues" evidence="4">
    <location>
        <begin position="455"/>
        <end position="469"/>
    </location>
</feature>
<feature type="region of interest" description="Disordered" evidence="4">
    <location>
        <begin position="53"/>
        <end position="121"/>
    </location>
</feature>
<feature type="region of interest" description="Disordered" evidence="4">
    <location>
        <begin position="573"/>
        <end position="602"/>
    </location>
</feature>
<dbReference type="GO" id="GO:0051252">
    <property type="term" value="P:regulation of RNA metabolic process"/>
    <property type="evidence" value="ECO:0007669"/>
    <property type="project" value="UniProtKB-ARBA"/>
</dbReference>
<evidence type="ECO:0000256" key="1">
    <source>
        <dbReference type="ARBA" id="ARBA00022737"/>
    </source>
</evidence>
<dbReference type="SMART" id="SM00360">
    <property type="entry name" value="RRM"/>
    <property type="match status" value="2"/>
</dbReference>
<feature type="region of interest" description="Disordered" evidence="4">
    <location>
        <begin position="391"/>
        <end position="469"/>
    </location>
</feature>
<reference evidence="6 7" key="1">
    <citation type="submission" date="2018-06" db="EMBL/GenBank/DDBJ databases">
        <title>Genome Sequence of the Brown Rot Fungal Pathogen Monilinia fructigena.</title>
        <authorList>
            <person name="Landi L."/>
            <person name="De Miccolis Angelini R.M."/>
            <person name="Pollastro S."/>
            <person name="Abate D."/>
            <person name="Faretra F."/>
            <person name="Romanazzi G."/>
        </authorList>
    </citation>
    <scope>NUCLEOTIDE SEQUENCE [LARGE SCALE GENOMIC DNA]</scope>
    <source>
        <strain evidence="6 7">Mfrg269</strain>
    </source>
</reference>
<dbReference type="CDD" id="cd12523">
    <property type="entry name" value="RRM2_MRN1"/>
    <property type="match status" value="1"/>
</dbReference>
<dbReference type="Pfam" id="PF00076">
    <property type="entry name" value="RRM_1"/>
    <property type="match status" value="2"/>
</dbReference>
<feature type="domain" description="RRM" evidence="5">
    <location>
        <begin position="323"/>
        <end position="394"/>
    </location>
</feature>
<dbReference type="GO" id="GO:0010468">
    <property type="term" value="P:regulation of gene expression"/>
    <property type="evidence" value="ECO:0007669"/>
    <property type="project" value="UniProtKB-ARBA"/>
</dbReference>